<accession>A0A1H2N5T4</accession>
<dbReference type="Proteomes" id="UP000198825">
    <property type="component" value="Chromosome I"/>
</dbReference>
<gene>
    <name evidence="1" type="ORF">SAMN04488544_3362</name>
</gene>
<protein>
    <submittedName>
        <fullName evidence="1">Uncharacterized protein</fullName>
    </submittedName>
</protein>
<reference evidence="2" key="1">
    <citation type="submission" date="2016-10" db="EMBL/GenBank/DDBJ databases">
        <authorList>
            <person name="Varghese N."/>
            <person name="Submissions S."/>
        </authorList>
    </citation>
    <scope>NUCLEOTIDE SEQUENCE [LARGE SCALE GENOMIC DNA]</scope>
    <source>
        <strain evidence="2">DSM 21743</strain>
    </source>
</reference>
<keyword evidence="2" id="KW-1185">Reference proteome</keyword>
<dbReference type="OrthoDB" id="5148992at2"/>
<dbReference type="AlphaFoldDB" id="A0A1H2N5T4"/>
<evidence type="ECO:0000313" key="2">
    <source>
        <dbReference type="Proteomes" id="UP000198825"/>
    </source>
</evidence>
<proteinExistence type="predicted"/>
<organism evidence="1 2">
    <name type="scientific">Microlunatus sagamiharensis</name>
    <dbReference type="NCBI Taxonomy" id="546874"/>
    <lineage>
        <taxon>Bacteria</taxon>
        <taxon>Bacillati</taxon>
        <taxon>Actinomycetota</taxon>
        <taxon>Actinomycetes</taxon>
        <taxon>Propionibacteriales</taxon>
        <taxon>Propionibacteriaceae</taxon>
        <taxon>Microlunatus</taxon>
    </lineage>
</organism>
<name>A0A1H2N5T4_9ACTN</name>
<dbReference type="RefSeq" id="WP_157720040.1">
    <property type="nucleotide sequence ID" value="NZ_LT629799.1"/>
</dbReference>
<evidence type="ECO:0000313" key="1">
    <source>
        <dbReference type="EMBL" id="SDV00722.1"/>
    </source>
</evidence>
<dbReference type="EMBL" id="LT629799">
    <property type="protein sequence ID" value="SDV00722.1"/>
    <property type="molecule type" value="Genomic_DNA"/>
</dbReference>
<sequence length="213" mass="23585">MTESIRSSRVAVVTDRRQARLLTDPRSAGFIYPFLGEERSTTGAAAWAGCSLTTMAYRVGVLHAAGLLELTRVEARPGRPITYYQSSHDAYRVPLAATGYTDHQDQARRIGAPIYRRITDAYSHALLHSGTAARLISRTADGRITSTDEPPERTRRGHPLLFKDRALELTAEQADWLCAQLDATLQQLSDTPPLNTRPRHTYAVMLAAVPLED</sequence>